<feature type="signal peptide" evidence="1">
    <location>
        <begin position="1"/>
        <end position="18"/>
    </location>
</feature>
<dbReference type="AlphaFoldDB" id="A0A1W6N4V7"/>
<reference evidence="2 3" key="1">
    <citation type="submission" date="2014-06" db="EMBL/GenBank/DDBJ databases">
        <title>The genome of the endonuclear symbiont Nucleicultrix amoebiphila.</title>
        <authorList>
            <person name="Schulz F."/>
            <person name="Horn M."/>
        </authorList>
    </citation>
    <scope>NUCLEOTIDE SEQUENCE [LARGE SCALE GENOMIC DNA]</scope>
    <source>
        <strain evidence="2 3">FS5</strain>
    </source>
</reference>
<evidence type="ECO:0000313" key="2">
    <source>
        <dbReference type="EMBL" id="ARN84798.1"/>
    </source>
</evidence>
<accession>A0A1W6N4V7</accession>
<protein>
    <submittedName>
        <fullName evidence="2">Uncharacterized protein</fullName>
    </submittedName>
</protein>
<name>A0A1W6N4V7_9PROT</name>
<sequence>MKVFTISALFFITTTAHASSLPDQFREDKPFRPISMKTGSVLGGSAMRDLERKTQGTQLRNMMKLSATPEFEELRAQATANFNTAFTTRVNPKVIELLPIEIIFLVPPALINKANFLNEFTPSEDDGIVGSIVPSAKNVDALEISKAFVRLALLIKDESAFGMFKDELMKVCFLKASEHQRTLESMIPLGNKADYYTSLGQVIRWAAFRARSVDEQKSLLKESLSNFEHAQETLTYFLTDYNTPWITRESFAGKIMTEIDLAQNRLRTIS</sequence>
<dbReference type="KEGG" id="naf:GQ61_05290"/>
<proteinExistence type="predicted"/>
<dbReference type="Proteomes" id="UP000237351">
    <property type="component" value="Chromosome"/>
</dbReference>
<keyword evidence="1" id="KW-0732">Signal</keyword>
<evidence type="ECO:0000256" key="1">
    <source>
        <dbReference type="SAM" id="SignalP"/>
    </source>
</evidence>
<dbReference type="RefSeq" id="WP_085784292.1">
    <property type="nucleotide sequence ID" value="NZ_CP008743.1"/>
</dbReference>
<dbReference type="EMBL" id="CP008743">
    <property type="protein sequence ID" value="ARN84798.1"/>
    <property type="molecule type" value="Genomic_DNA"/>
</dbReference>
<organism evidence="2 3">
    <name type="scientific">Candidatus Nucleicultrix amoebiphila FS5</name>
    <dbReference type="NCBI Taxonomy" id="1414854"/>
    <lineage>
        <taxon>Bacteria</taxon>
        <taxon>Pseudomonadati</taxon>
        <taxon>Pseudomonadota</taxon>
        <taxon>Alphaproteobacteria</taxon>
        <taxon>Holosporales</taxon>
        <taxon>Candidatus Nucleicultricaceae</taxon>
        <taxon>Candidatus Nucleicultrix</taxon>
    </lineage>
</organism>
<evidence type="ECO:0000313" key="3">
    <source>
        <dbReference type="Proteomes" id="UP000237351"/>
    </source>
</evidence>
<keyword evidence="3" id="KW-1185">Reference proteome</keyword>
<gene>
    <name evidence="2" type="ORF">GQ61_05290</name>
</gene>
<feature type="chain" id="PRO_5013366299" evidence="1">
    <location>
        <begin position="19"/>
        <end position="270"/>
    </location>
</feature>